<dbReference type="GO" id="GO:0006935">
    <property type="term" value="P:chemotaxis"/>
    <property type="evidence" value="ECO:0007669"/>
    <property type="project" value="InterPro"/>
</dbReference>
<feature type="domain" description="PAC" evidence="4">
    <location>
        <begin position="457"/>
        <end position="509"/>
    </location>
</feature>
<dbReference type="GO" id="GO:0016020">
    <property type="term" value="C:membrane"/>
    <property type="evidence" value="ECO:0007669"/>
    <property type="project" value="InterPro"/>
</dbReference>
<protein>
    <submittedName>
        <fullName evidence="5">Methyl-accepting chemotaxis protein</fullName>
    </submittedName>
</protein>
<dbReference type="InterPro" id="IPR035965">
    <property type="entry name" value="PAS-like_dom_sf"/>
</dbReference>
<dbReference type="Pfam" id="PF00015">
    <property type="entry name" value="MCPsignal"/>
    <property type="match status" value="1"/>
</dbReference>
<dbReference type="Pfam" id="PF13426">
    <property type="entry name" value="PAS_9"/>
    <property type="match status" value="1"/>
</dbReference>
<dbReference type="Gene3D" id="3.30.450.20">
    <property type="entry name" value="PAS domain"/>
    <property type="match status" value="5"/>
</dbReference>
<dbReference type="RefSeq" id="WP_221239336.1">
    <property type="nucleotide sequence ID" value="NZ_JACIJF010000003.1"/>
</dbReference>
<dbReference type="NCBIfam" id="TIGR00229">
    <property type="entry name" value="sensory_box"/>
    <property type="match status" value="5"/>
</dbReference>
<sequence>MTAHTRQLDTSAAHDADAMLRQLGLMLDQSQAVIEFAPDATVLRANALFLNLMGYAPEEVIGQHHRIFCDTGFANSSEYELFWLGLRSGNAKDGEFKRVARDGREVWIRAKYYPVLEGDTVVRIVKIAMDVTDTRQESILHEGLLSAISRAQAIIEFDLSGKVLTANENFLAVTGYTLNEIEGQHHRMFCTPEYARSADYARLWEKLGRGEFESGAFKRLAKGGKEIWIQATYNPIFDLRGRPIKIVKYAMDVTAQRLAAAEAEGKVEAVGRQHAVAEYDLSGKLLHANDMFCAMLGYRREELVGLPHEATSHPGCHIHNDYRQFWYKMARGEHEASEFRRQAKDGREVWVYASFNPILDLDGKPWKVVEYATDMTEAKRRHLEFQGKVDAISRASCVIETSLDGTVLYANENYLDMIGYSIEEIRGKDQRMMVEPSLAQSEAYRQRAEGLSQGEFLSGEFKRIAKGGREVWTRATVNPILDTCGKPYKLVTYALDITEAKLQSIEVQNRLEAIERSQASIEFDMDGNVLTANGNFLAVMGYSLREIVGQHHSMFCMPDYLKSKEYGEFWRRLNSGDTHSGRFHRVGKYGRDVHIQASYSPVYDLSGRPVRVIKHAYDISAQVELEHKIATKSQDMQDMVTELTKAITSISEGARGATALAEETDGAATQGSAAINNAIESIELISRSSGQIAKIVSVIGELASQTNLLAFNAAIEAARAGEHGVGFSVVAEEVRKLAERSAEAATEISRLIEESSERVAHGTERSQSARAAFEGIVKSVEKTARSITQIADSAGTQQDLTFKVVSLIGDLASSTQAHG</sequence>
<feature type="domain" description="PAC" evidence="4">
    <location>
        <begin position="92"/>
        <end position="143"/>
    </location>
</feature>
<dbReference type="InterPro" id="IPR004090">
    <property type="entry name" value="Chemotax_Me-accpt_rcpt"/>
</dbReference>
<dbReference type="InterPro" id="IPR013655">
    <property type="entry name" value="PAS_fold_3"/>
</dbReference>
<keyword evidence="1" id="KW-0807">Transducer</keyword>
<dbReference type="SMART" id="SM00086">
    <property type="entry name" value="PAC"/>
    <property type="match status" value="5"/>
</dbReference>
<evidence type="ECO:0000313" key="6">
    <source>
        <dbReference type="Proteomes" id="UP000527143"/>
    </source>
</evidence>
<dbReference type="Gene3D" id="1.10.287.950">
    <property type="entry name" value="Methyl-accepting chemotaxis protein"/>
    <property type="match status" value="1"/>
</dbReference>
<feature type="domain" description="PAC" evidence="4">
    <location>
        <begin position="335"/>
        <end position="387"/>
    </location>
</feature>
<dbReference type="InterPro" id="IPR004089">
    <property type="entry name" value="MCPsignal_dom"/>
</dbReference>
<organism evidence="5 6">
    <name type="scientific">Sphingomonas xinjiangensis</name>
    <dbReference type="NCBI Taxonomy" id="643568"/>
    <lineage>
        <taxon>Bacteria</taxon>
        <taxon>Pseudomonadati</taxon>
        <taxon>Pseudomonadota</taxon>
        <taxon>Alphaproteobacteria</taxon>
        <taxon>Sphingomonadales</taxon>
        <taxon>Sphingomonadaceae</taxon>
        <taxon>Sphingomonas</taxon>
    </lineage>
</organism>
<proteinExistence type="predicted"/>
<dbReference type="Proteomes" id="UP000527143">
    <property type="component" value="Unassembled WGS sequence"/>
</dbReference>
<feature type="domain" description="PAS" evidence="3">
    <location>
        <begin position="524"/>
        <end position="550"/>
    </location>
</feature>
<feature type="domain" description="PAS" evidence="3">
    <location>
        <begin position="154"/>
        <end position="184"/>
    </location>
</feature>
<dbReference type="GO" id="GO:0004888">
    <property type="term" value="F:transmembrane signaling receptor activity"/>
    <property type="evidence" value="ECO:0007669"/>
    <property type="project" value="InterPro"/>
</dbReference>
<dbReference type="SMART" id="SM00283">
    <property type="entry name" value="MA"/>
    <property type="match status" value="1"/>
</dbReference>
<dbReference type="PANTHER" id="PTHR24422:SF10">
    <property type="entry name" value="CHEMOTAXIS PROTEIN METHYLTRANSFERASE 2"/>
    <property type="match status" value="1"/>
</dbReference>
<feature type="domain" description="Methyl-accepting transducer" evidence="2">
    <location>
        <begin position="640"/>
        <end position="819"/>
    </location>
</feature>
<dbReference type="CDD" id="cd11386">
    <property type="entry name" value="MCP_signal"/>
    <property type="match status" value="1"/>
</dbReference>
<feature type="domain" description="PAC" evidence="4">
    <location>
        <begin position="213"/>
        <end position="265"/>
    </location>
</feature>
<name>A0A840YH06_9SPHN</name>
<accession>A0A840YH06</accession>
<keyword evidence="6" id="KW-1185">Reference proteome</keyword>
<evidence type="ECO:0000313" key="5">
    <source>
        <dbReference type="EMBL" id="MBB5710088.1"/>
    </source>
</evidence>
<dbReference type="Pfam" id="PF08447">
    <property type="entry name" value="PAS_3"/>
    <property type="match status" value="4"/>
</dbReference>
<dbReference type="InterPro" id="IPR050903">
    <property type="entry name" value="Bact_Chemotaxis_MeTrfase"/>
</dbReference>
<gene>
    <name evidence="5" type="ORF">FHT02_001316</name>
</gene>
<dbReference type="GO" id="GO:0007165">
    <property type="term" value="P:signal transduction"/>
    <property type="evidence" value="ECO:0007669"/>
    <property type="project" value="UniProtKB-KW"/>
</dbReference>
<dbReference type="PRINTS" id="PR00260">
    <property type="entry name" value="CHEMTRNSDUCR"/>
</dbReference>
<dbReference type="EMBL" id="JACIJF010000003">
    <property type="protein sequence ID" value="MBB5710088.1"/>
    <property type="molecule type" value="Genomic_DNA"/>
</dbReference>
<evidence type="ECO:0000259" key="2">
    <source>
        <dbReference type="PROSITE" id="PS50111"/>
    </source>
</evidence>
<dbReference type="SMART" id="SM00091">
    <property type="entry name" value="PAS"/>
    <property type="match status" value="5"/>
</dbReference>
<comment type="caution">
    <text evidence="5">The sequence shown here is derived from an EMBL/GenBank/DDBJ whole genome shotgun (WGS) entry which is preliminary data.</text>
</comment>
<evidence type="ECO:0000259" key="4">
    <source>
        <dbReference type="PROSITE" id="PS50113"/>
    </source>
</evidence>
<feature type="domain" description="PAS" evidence="3">
    <location>
        <begin position="39"/>
        <end position="63"/>
    </location>
</feature>
<dbReference type="CDD" id="cd00130">
    <property type="entry name" value="PAS"/>
    <property type="match status" value="5"/>
</dbReference>
<dbReference type="SUPFAM" id="SSF55785">
    <property type="entry name" value="PYP-like sensor domain (PAS domain)"/>
    <property type="match status" value="5"/>
</dbReference>
<dbReference type="InterPro" id="IPR000014">
    <property type="entry name" value="PAS"/>
</dbReference>
<dbReference type="PROSITE" id="PS50111">
    <property type="entry name" value="CHEMOTAXIS_TRANSDUC_2"/>
    <property type="match status" value="1"/>
</dbReference>
<dbReference type="InterPro" id="IPR000700">
    <property type="entry name" value="PAS-assoc_C"/>
</dbReference>
<dbReference type="AlphaFoldDB" id="A0A840YH06"/>
<dbReference type="PANTHER" id="PTHR24422">
    <property type="entry name" value="CHEMOTAXIS PROTEIN METHYLTRANSFERASE"/>
    <property type="match status" value="1"/>
</dbReference>
<feature type="domain" description="PAS" evidence="3">
    <location>
        <begin position="280"/>
        <end position="305"/>
    </location>
</feature>
<evidence type="ECO:0000259" key="3">
    <source>
        <dbReference type="PROSITE" id="PS50112"/>
    </source>
</evidence>
<dbReference type="PROSITE" id="PS50113">
    <property type="entry name" value="PAC"/>
    <property type="match status" value="4"/>
</dbReference>
<feature type="domain" description="PAS" evidence="3">
    <location>
        <begin position="398"/>
        <end position="437"/>
    </location>
</feature>
<dbReference type="PROSITE" id="PS50112">
    <property type="entry name" value="PAS"/>
    <property type="match status" value="5"/>
</dbReference>
<dbReference type="InterPro" id="IPR001610">
    <property type="entry name" value="PAC"/>
</dbReference>
<evidence type="ECO:0000256" key="1">
    <source>
        <dbReference type="PROSITE-ProRule" id="PRU00284"/>
    </source>
</evidence>
<reference evidence="5 6" key="1">
    <citation type="submission" date="2020-08" db="EMBL/GenBank/DDBJ databases">
        <title>Genomic Encyclopedia of Type Strains, Phase IV (KMG-IV): sequencing the most valuable type-strain genomes for metagenomic binning, comparative biology and taxonomic classification.</title>
        <authorList>
            <person name="Goeker M."/>
        </authorList>
    </citation>
    <scope>NUCLEOTIDE SEQUENCE [LARGE SCALE GENOMIC DNA]</scope>
    <source>
        <strain evidence="5 6">DSM 26736</strain>
    </source>
</reference>
<dbReference type="SUPFAM" id="SSF58104">
    <property type="entry name" value="Methyl-accepting chemotaxis protein (MCP) signaling domain"/>
    <property type="match status" value="1"/>
</dbReference>